<dbReference type="AlphaFoldDB" id="A0ABD2ZB85"/>
<organism evidence="2 3">
    <name type="scientific">Cinchona calisaya</name>
    <dbReference type="NCBI Taxonomy" id="153742"/>
    <lineage>
        <taxon>Eukaryota</taxon>
        <taxon>Viridiplantae</taxon>
        <taxon>Streptophyta</taxon>
        <taxon>Embryophyta</taxon>
        <taxon>Tracheophyta</taxon>
        <taxon>Spermatophyta</taxon>
        <taxon>Magnoliopsida</taxon>
        <taxon>eudicotyledons</taxon>
        <taxon>Gunneridae</taxon>
        <taxon>Pentapetalae</taxon>
        <taxon>asterids</taxon>
        <taxon>lamiids</taxon>
        <taxon>Gentianales</taxon>
        <taxon>Rubiaceae</taxon>
        <taxon>Cinchonoideae</taxon>
        <taxon>Cinchoneae</taxon>
        <taxon>Cinchona</taxon>
    </lineage>
</organism>
<feature type="compositionally biased region" description="Polar residues" evidence="1">
    <location>
        <begin position="142"/>
        <end position="154"/>
    </location>
</feature>
<gene>
    <name evidence="2" type="ORF">ACH5RR_023636</name>
</gene>
<evidence type="ECO:0000313" key="2">
    <source>
        <dbReference type="EMBL" id="KAL3516734.1"/>
    </source>
</evidence>
<reference evidence="2 3" key="1">
    <citation type="submission" date="2024-11" db="EMBL/GenBank/DDBJ databases">
        <title>A near-complete genome assembly of Cinchona calisaya.</title>
        <authorList>
            <person name="Lian D.C."/>
            <person name="Zhao X.W."/>
            <person name="Wei L."/>
        </authorList>
    </citation>
    <scope>NUCLEOTIDE SEQUENCE [LARGE SCALE GENOMIC DNA]</scope>
    <source>
        <tissue evidence="2">Nenye</tissue>
    </source>
</reference>
<keyword evidence="3" id="KW-1185">Reference proteome</keyword>
<sequence length="176" mass="19557">MNMMRAQNLLTAVRLEAKSSADGAATPPPHNHNPSPSSITTPLLSVSKPSWIVRTESNVQREPRKKPDPPCVVCRGSGRVDCHNCHGIGRTNCTHLTLLPKGEWPKWCKDCGGSGLSYCSRCLGTGEYRYIMGFHFMKMNTDQPGDTERYQVQQKPRARSPADLLQSDELDSSCER</sequence>
<comment type="caution">
    <text evidence="2">The sequence shown here is derived from an EMBL/GenBank/DDBJ whole genome shotgun (WGS) entry which is preliminary data.</text>
</comment>
<dbReference type="Proteomes" id="UP001630127">
    <property type="component" value="Unassembled WGS sequence"/>
</dbReference>
<dbReference type="PANTHER" id="PTHR15852">
    <property type="entry name" value="PLASTID TRANSCRIPTIONALLY ACTIVE PROTEIN"/>
    <property type="match status" value="1"/>
</dbReference>
<evidence type="ECO:0000313" key="3">
    <source>
        <dbReference type="Proteomes" id="UP001630127"/>
    </source>
</evidence>
<dbReference type="InterPro" id="IPR036410">
    <property type="entry name" value="HSP_DnaJ_Cys-rich_dom_sf"/>
</dbReference>
<dbReference type="EMBL" id="JBJUIK010000010">
    <property type="protein sequence ID" value="KAL3516734.1"/>
    <property type="molecule type" value="Genomic_DNA"/>
</dbReference>
<evidence type="ECO:0000256" key="1">
    <source>
        <dbReference type="SAM" id="MobiDB-lite"/>
    </source>
</evidence>
<accession>A0ABD2ZB85</accession>
<feature type="region of interest" description="Disordered" evidence="1">
    <location>
        <begin position="17"/>
        <end position="42"/>
    </location>
</feature>
<feature type="compositionally biased region" description="Acidic residues" evidence="1">
    <location>
        <begin position="166"/>
        <end position="176"/>
    </location>
</feature>
<dbReference type="PANTHER" id="PTHR15852:SF54">
    <property type="entry name" value="PROTEIN SSUH2 HOMOLOG"/>
    <property type="match status" value="1"/>
</dbReference>
<dbReference type="SUPFAM" id="SSF57938">
    <property type="entry name" value="DnaJ/Hsp40 cysteine-rich domain"/>
    <property type="match status" value="1"/>
</dbReference>
<name>A0ABD2ZB85_9GENT</name>
<feature type="compositionally biased region" description="Low complexity" evidence="1">
    <location>
        <begin position="32"/>
        <end position="42"/>
    </location>
</feature>
<proteinExistence type="predicted"/>
<protein>
    <submittedName>
        <fullName evidence="2">Uncharacterized protein</fullName>
    </submittedName>
</protein>
<feature type="region of interest" description="Disordered" evidence="1">
    <location>
        <begin position="142"/>
        <end position="176"/>
    </location>
</feature>